<organism evidence="3 4">
    <name type="scientific">Leptospira ellisii</name>
    <dbReference type="NCBI Taxonomy" id="2023197"/>
    <lineage>
        <taxon>Bacteria</taxon>
        <taxon>Pseudomonadati</taxon>
        <taxon>Spirochaetota</taxon>
        <taxon>Spirochaetia</taxon>
        <taxon>Leptospirales</taxon>
        <taxon>Leptospiraceae</taxon>
        <taxon>Leptospira</taxon>
    </lineage>
</organism>
<feature type="domain" description="DUF5009" evidence="2">
    <location>
        <begin position="42"/>
        <end position="105"/>
    </location>
</feature>
<feature type="transmembrane region" description="Helical" evidence="1">
    <location>
        <begin position="259"/>
        <end position="283"/>
    </location>
</feature>
<evidence type="ECO:0000313" key="4">
    <source>
        <dbReference type="Proteomes" id="UP000232122"/>
    </source>
</evidence>
<evidence type="ECO:0000313" key="3">
    <source>
        <dbReference type="EMBL" id="MDV6236056.1"/>
    </source>
</evidence>
<keyword evidence="1" id="KW-0472">Membrane</keyword>
<dbReference type="AlphaFoldDB" id="A0AAE4QP62"/>
<feature type="transmembrane region" description="Helical" evidence="1">
    <location>
        <begin position="227"/>
        <end position="247"/>
    </location>
</feature>
<dbReference type="InterPro" id="IPR032176">
    <property type="entry name" value="DUF5009"/>
</dbReference>
<feature type="transmembrane region" description="Helical" evidence="1">
    <location>
        <begin position="352"/>
        <end position="370"/>
    </location>
</feature>
<sequence length="379" mass="41897">MNSNIRILSLDLFRGMTVAGMILVNNPGSWSFIYSPLKHAKWNGCTPTDLVFPFFLFAVGASIPIAFRSKKEIDRGTLLFRILRRAVVLFSLGLFLNFFGEWSLGDLRIPGVLQRIAFVYAVSASAFLFLPGKRILILIFPILLTHTLLLTQVPPPDAGTVLLEPGRDIGAWIDRSLFGVPHLWKLSKTWDPEGFLSGVSSLTSALFGILCGLTLCTAGDSNFNKRVWSLFGIGILLLLGGLSWDILLPMNKSLWTGSYSVYTAGLAFVCVGCFEFLNVWNLVSAGTARGLEFGFQPFLVYGRNAILVFVGSGILGRILNLWTIEGGGGKPISIKGLLYSKLLLLLDPYDASLAYASVWIVLWWVVLTYLDKKRIYLKI</sequence>
<evidence type="ECO:0000259" key="2">
    <source>
        <dbReference type="Pfam" id="PF16401"/>
    </source>
</evidence>
<dbReference type="PANTHER" id="PTHR31061:SF24">
    <property type="entry name" value="LD22376P"/>
    <property type="match status" value="1"/>
</dbReference>
<evidence type="ECO:0000256" key="1">
    <source>
        <dbReference type="SAM" id="Phobius"/>
    </source>
</evidence>
<feature type="transmembrane region" description="Helical" evidence="1">
    <location>
        <begin position="50"/>
        <end position="67"/>
    </location>
</feature>
<dbReference type="Proteomes" id="UP000232122">
    <property type="component" value="Unassembled WGS sequence"/>
</dbReference>
<reference evidence="3 4" key="1">
    <citation type="journal article" date="2018" name="Microb. Genom.">
        <title>Deciphering the unexplored Leptospira diversity from soils uncovers genomic evolution to virulence.</title>
        <authorList>
            <person name="Thibeaux R."/>
            <person name="Iraola G."/>
            <person name="Ferres I."/>
            <person name="Bierque E."/>
            <person name="Girault D."/>
            <person name="Soupe-Gilbert M.E."/>
            <person name="Picardeau M."/>
            <person name="Goarant C."/>
        </authorList>
    </citation>
    <scope>NUCLEOTIDE SEQUENCE [LARGE SCALE GENOMIC DNA]</scope>
    <source>
        <strain evidence="3 4">ATI7-C-A5</strain>
    </source>
</reference>
<feature type="transmembrane region" description="Helical" evidence="1">
    <location>
        <begin position="304"/>
        <end position="324"/>
    </location>
</feature>
<protein>
    <submittedName>
        <fullName evidence="3">DUF5009 domain-containing protein</fullName>
    </submittedName>
</protein>
<gene>
    <name evidence="3" type="ORF">CH379_010520</name>
</gene>
<dbReference type="EMBL" id="NPEF02000011">
    <property type="protein sequence ID" value="MDV6236056.1"/>
    <property type="molecule type" value="Genomic_DNA"/>
</dbReference>
<keyword evidence="1" id="KW-0812">Transmembrane</keyword>
<keyword evidence="1" id="KW-1133">Transmembrane helix</keyword>
<proteinExistence type="predicted"/>
<dbReference type="PANTHER" id="PTHR31061">
    <property type="entry name" value="LD22376P"/>
    <property type="match status" value="1"/>
</dbReference>
<dbReference type="Pfam" id="PF16401">
    <property type="entry name" value="DUF5009"/>
    <property type="match status" value="1"/>
</dbReference>
<feature type="transmembrane region" description="Helical" evidence="1">
    <location>
        <begin position="194"/>
        <end position="215"/>
    </location>
</feature>
<feature type="transmembrane region" description="Helical" evidence="1">
    <location>
        <begin position="112"/>
        <end position="130"/>
    </location>
</feature>
<feature type="transmembrane region" description="Helical" evidence="1">
    <location>
        <begin position="12"/>
        <end position="30"/>
    </location>
</feature>
<accession>A0AAE4QP62</accession>
<name>A0AAE4QP62_9LEPT</name>
<keyword evidence="4" id="KW-1185">Reference proteome</keyword>
<dbReference type="RefSeq" id="WP_125179639.1">
    <property type="nucleotide sequence ID" value="NZ_NPEF02000011.1"/>
</dbReference>
<comment type="caution">
    <text evidence="3">The sequence shown here is derived from an EMBL/GenBank/DDBJ whole genome shotgun (WGS) entry which is preliminary data.</text>
</comment>
<feature type="transmembrane region" description="Helical" evidence="1">
    <location>
        <begin position="79"/>
        <end position="100"/>
    </location>
</feature>